<dbReference type="Proteomes" id="UP000027443">
    <property type="component" value="Unassembled WGS sequence"/>
</dbReference>
<gene>
    <name evidence="1" type="ORF">DC60_02775</name>
</gene>
<comment type="caution">
    <text evidence="1">The sequence shown here is derived from an EMBL/GenBank/DDBJ whole genome shotgun (WGS) entry which is preliminary data.</text>
</comment>
<evidence type="ECO:0000313" key="1">
    <source>
        <dbReference type="EMBL" id="KDR60982.1"/>
    </source>
</evidence>
<keyword evidence="2" id="KW-1185">Reference proteome</keyword>
<reference evidence="1 2" key="1">
    <citation type="submission" date="2014-03" db="EMBL/GenBank/DDBJ databases">
        <title>Genome Sequence of Streptomyces wadayamensis A23 strain, an endophytic actinobacteria from Citrus reticulata.</title>
        <authorList>
            <person name="de Oliveira L.G."/>
            <person name="Tormet G.D."/>
            <person name="Marcon J."/>
            <person name="Samborsky M."/>
            <person name="Araujo W.L."/>
            <person name="de Azevedo J.L."/>
        </authorList>
    </citation>
    <scope>NUCLEOTIDE SEQUENCE [LARGE SCALE GENOMIC DNA]</scope>
    <source>
        <strain evidence="1 2">A23</strain>
    </source>
</reference>
<dbReference type="EMBL" id="JHDU01000036">
    <property type="protein sequence ID" value="KDR60982.1"/>
    <property type="molecule type" value="Genomic_DNA"/>
</dbReference>
<protein>
    <submittedName>
        <fullName evidence="1">Uncharacterized protein</fullName>
    </submittedName>
</protein>
<dbReference type="RefSeq" id="WP_049978500.1">
    <property type="nucleotide sequence ID" value="NZ_JHDU01000036.1"/>
</dbReference>
<proteinExistence type="predicted"/>
<sequence length="149" mass="16328">MTHNLTGPRRQRTRPVDLEAATRLANETLSFRLGTTTRDEIQARTEQLVAVITRLTRSPTTGADKEGRSLRDEAVDLVTDAPKGQVLVFSAFTYMRSSALFLRRYVAYAQEVTGQPEDGAIASRADPEPRRPSGLATVGQIQWLSGVAG</sequence>
<name>A0ABR4S5T4_9ACTN</name>
<evidence type="ECO:0000313" key="2">
    <source>
        <dbReference type="Proteomes" id="UP000027443"/>
    </source>
</evidence>
<organism evidence="1 2">
    <name type="scientific">Streptomyces wadayamensis</name>
    <dbReference type="NCBI Taxonomy" id="141454"/>
    <lineage>
        <taxon>Bacteria</taxon>
        <taxon>Bacillati</taxon>
        <taxon>Actinomycetota</taxon>
        <taxon>Actinomycetes</taxon>
        <taxon>Kitasatosporales</taxon>
        <taxon>Streptomycetaceae</taxon>
        <taxon>Streptomyces</taxon>
    </lineage>
</organism>
<accession>A0ABR4S5T4</accession>